<feature type="compositionally biased region" description="Basic and acidic residues" evidence="4">
    <location>
        <begin position="377"/>
        <end position="400"/>
    </location>
</feature>
<evidence type="ECO:0000313" key="7">
    <source>
        <dbReference type="Proteomes" id="UP001150941"/>
    </source>
</evidence>
<proteinExistence type="inferred from homology"/>
<evidence type="ECO:0000256" key="4">
    <source>
        <dbReference type="SAM" id="MobiDB-lite"/>
    </source>
</evidence>
<dbReference type="GO" id="GO:0006508">
    <property type="term" value="P:proteolysis"/>
    <property type="evidence" value="ECO:0007669"/>
    <property type="project" value="UniProtKB-KW"/>
</dbReference>
<comment type="caution">
    <text evidence="6">The sequence shown here is derived from an EMBL/GenBank/DDBJ whole genome shotgun (WGS) entry which is preliminary data.</text>
</comment>
<feature type="chain" id="PRO_5041012670" description="Peptide hydrolase" evidence="3">
    <location>
        <begin position="29"/>
        <end position="431"/>
    </location>
</feature>
<dbReference type="PANTHER" id="PTHR12283:SF6">
    <property type="entry name" value="GLUTAMINYL-PEPTIDE CYCLOTRANSFERASE-RELATED"/>
    <property type="match status" value="1"/>
</dbReference>
<dbReference type="GO" id="GO:0008233">
    <property type="term" value="F:peptidase activity"/>
    <property type="evidence" value="ECO:0007669"/>
    <property type="project" value="UniProtKB-KW"/>
</dbReference>
<feature type="domain" description="Peptidase M28" evidence="5">
    <location>
        <begin position="127"/>
        <end position="359"/>
    </location>
</feature>
<dbReference type="EC" id="3.4.-.-" evidence="3"/>
<feature type="signal peptide" evidence="3">
    <location>
        <begin position="1"/>
        <end position="28"/>
    </location>
</feature>
<keyword evidence="3" id="KW-0479">Metal-binding</keyword>
<dbReference type="GO" id="GO:0016603">
    <property type="term" value="F:glutaminyl-peptide cyclotransferase activity"/>
    <property type="evidence" value="ECO:0007669"/>
    <property type="project" value="InterPro"/>
</dbReference>
<dbReference type="InterPro" id="IPR007484">
    <property type="entry name" value="Peptidase_M28"/>
</dbReference>
<keyword evidence="1" id="KW-0808">Transferase</keyword>
<dbReference type="RefSeq" id="XP_058328657.1">
    <property type="nucleotide sequence ID" value="XM_058475767.1"/>
</dbReference>
<dbReference type="AlphaFoldDB" id="A0A9W9TJN5"/>
<sequence length="431" mass="48057">MFPAFSGLCGHFLALCLGLSLVLTPIQAYQQLSDDTLRALSRPGDEFDIHNGAVLSPFLQPRVPGTSGHAAVLEHMVKYVQTTLPKWEIAFQNSTSKTPVTGNKDIPFVNLIARRDPPGVPVGDIARLTLVAHYDSKLEPEGFIGAIDSAAPCAMLLHAMRNIDEALTQKWATAEEHGIDMTLEETRGIQIIFLDGEEAFQHWTATDSLYGARSLAESWDSTINPAMSTFKTELASIEMFVLLDLLGSKDPYIQSFYPTTHWAYRNLGDLERRLRAVGQFKSSGADPWFVDTLKTSREVEPLGGLQDDHIPFLVRGVDVVHVIDFTPHKGFPSVWHTIEDDGEHLDMPTVEDWSVLVAGFAAEWMELEGHMPTADAPGRETPPRDQKSRKITRTPDEPKSWRRKPSVSTRRPSFPDTSWRPCFGALRVDND</sequence>
<keyword evidence="3" id="KW-0645">Protease</keyword>
<dbReference type="SUPFAM" id="SSF53187">
    <property type="entry name" value="Zn-dependent exopeptidases"/>
    <property type="match status" value="1"/>
</dbReference>
<reference evidence="6" key="1">
    <citation type="submission" date="2022-11" db="EMBL/GenBank/DDBJ databases">
        <authorList>
            <person name="Petersen C."/>
        </authorList>
    </citation>
    <scope>NUCLEOTIDE SEQUENCE</scope>
    <source>
        <strain evidence="6">IBT 19713</strain>
    </source>
</reference>
<organism evidence="6 7">
    <name type="scientific">Penicillium chermesinum</name>
    <dbReference type="NCBI Taxonomy" id="63820"/>
    <lineage>
        <taxon>Eukaryota</taxon>
        <taxon>Fungi</taxon>
        <taxon>Dikarya</taxon>
        <taxon>Ascomycota</taxon>
        <taxon>Pezizomycotina</taxon>
        <taxon>Eurotiomycetes</taxon>
        <taxon>Eurotiomycetidae</taxon>
        <taxon>Eurotiales</taxon>
        <taxon>Aspergillaceae</taxon>
        <taxon>Penicillium</taxon>
    </lineage>
</organism>
<dbReference type="Proteomes" id="UP001150941">
    <property type="component" value="Unassembled WGS sequence"/>
</dbReference>
<feature type="region of interest" description="Disordered" evidence="4">
    <location>
        <begin position="370"/>
        <end position="419"/>
    </location>
</feature>
<evidence type="ECO:0000259" key="5">
    <source>
        <dbReference type="Pfam" id="PF04389"/>
    </source>
</evidence>
<dbReference type="PANTHER" id="PTHR12283">
    <property type="entry name" value="GLUTAMINYL-PEPTIDE CYCLOTRANSFERASE"/>
    <property type="match status" value="1"/>
</dbReference>
<keyword evidence="7" id="KW-1185">Reference proteome</keyword>
<dbReference type="OrthoDB" id="3907302at2759"/>
<keyword evidence="2" id="KW-0012">Acyltransferase</keyword>
<dbReference type="InterPro" id="IPR040234">
    <property type="entry name" value="QC/QCL"/>
</dbReference>
<keyword evidence="3" id="KW-0732">Signal</keyword>
<comment type="similarity">
    <text evidence="3">Belongs to the peptidase M28 family.</text>
</comment>
<dbReference type="Pfam" id="PF04389">
    <property type="entry name" value="Peptidase_M28"/>
    <property type="match status" value="1"/>
</dbReference>
<keyword evidence="3" id="KW-0378">Hydrolase</keyword>
<dbReference type="CDD" id="cd03880">
    <property type="entry name" value="M28_QC_like"/>
    <property type="match status" value="1"/>
</dbReference>
<evidence type="ECO:0000313" key="6">
    <source>
        <dbReference type="EMBL" id="KAJ5225246.1"/>
    </source>
</evidence>
<protein>
    <recommendedName>
        <fullName evidence="3">Peptide hydrolase</fullName>
        <ecNumber evidence="3">3.4.-.-</ecNumber>
    </recommendedName>
</protein>
<dbReference type="EMBL" id="JAPQKS010000005">
    <property type="protein sequence ID" value="KAJ5225246.1"/>
    <property type="molecule type" value="Genomic_DNA"/>
</dbReference>
<keyword evidence="3" id="KW-0862">Zinc</keyword>
<dbReference type="InterPro" id="IPR037457">
    <property type="entry name" value="M28_QC"/>
</dbReference>
<evidence type="ECO:0000256" key="1">
    <source>
        <dbReference type="ARBA" id="ARBA00022679"/>
    </source>
</evidence>
<dbReference type="Gene3D" id="3.40.630.10">
    <property type="entry name" value="Zn peptidases"/>
    <property type="match status" value="1"/>
</dbReference>
<gene>
    <name evidence="6" type="ORF">N7468_006471</name>
</gene>
<accession>A0A9W9TJN5</accession>
<dbReference type="GeneID" id="83203070"/>
<evidence type="ECO:0000256" key="3">
    <source>
        <dbReference type="RuleBase" id="RU361240"/>
    </source>
</evidence>
<reference evidence="6" key="2">
    <citation type="journal article" date="2023" name="IMA Fungus">
        <title>Comparative genomic study of the Penicillium genus elucidates a diverse pangenome and 15 lateral gene transfer events.</title>
        <authorList>
            <person name="Petersen C."/>
            <person name="Sorensen T."/>
            <person name="Nielsen M.R."/>
            <person name="Sondergaard T.E."/>
            <person name="Sorensen J.L."/>
            <person name="Fitzpatrick D.A."/>
            <person name="Frisvad J.C."/>
            <person name="Nielsen K.L."/>
        </authorList>
    </citation>
    <scope>NUCLEOTIDE SEQUENCE</scope>
    <source>
        <strain evidence="6">IBT 19713</strain>
    </source>
</reference>
<evidence type="ECO:0000256" key="2">
    <source>
        <dbReference type="ARBA" id="ARBA00023315"/>
    </source>
</evidence>
<dbReference type="GO" id="GO:0008270">
    <property type="term" value="F:zinc ion binding"/>
    <property type="evidence" value="ECO:0007669"/>
    <property type="project" value="TreeGrafter"/>
</dbReference>
<name>A0A9W9TJN5_9EURO</name>